<keyword evidence="4" id="KW-1185">Reference proteome</keyword>
<evidence type="ECO:0000313" key="3">
    <source>
        <dbReference type="EMBL" id="GGW48437.1"/>
    </source>
</evidence>
<dbReference type="SUPFAM" id="SSF51905">
    <property type="entry name" value="FAD/NAD(P)-binding domain"/>
    <property type="match status" value="1"/>
</dbReference>
<dbReference type="InterPro" id="IPR006076">
    <property type="entry name" value="FAD-dep_OxRdtase"/>
</dbReference>
<dbReference type="PANTHER" id="PTHR13847">
    <property type="entry name" value="SARCOSINE DEHYDROGENASE-RELATED"/>
    <property type="match status" value="1"/>
</dbReference>
<dbReference type="Pfam" id="PF01266">
    <property type="entry name" value="DAO"/>
    <property type="match status" value="1"/>
</dbReference>
<feature type="domain" description="FAD dependent oxidoreductase" evidence="2">
    <location>
        <begin position="2"/>
        <end position="324"/>
    </location>
</feature>
<evidence type="ECO:0000256" key="1">
    <source>
        <dbReference type="ARBA" id="ARBA00023002"/>
    </source>
</evidence>
<organism evidence="3 4">
    <name type="scientific">Alishewanella tabrizica</name>
    <dbReference type="NCBI Taxonomy" id="671278"/>
    <lineage>
        <taxon>Bacteria</taxon>
        <taxon>Pseudomonadati</taxon>
        <taxon>Pseudomonadota</taxon>
        <taxon>Gammaproteobacteria</taxon>
        <taxon>Alteromonadales</taxon>
        <taxon>Alteromonadaceae</taxon>
        <taxon>Alishewanella</taxon>
    </lineage>
</organism>
<dbReference type="InterPro" id="IPR036188">
    <property type="entry name" value="FAD/NAD-bd_sf"/>
</dbReference>
<evidence type="ECO:0000313" key="4">
    <source>
        <dbReference type="Proteomes" id="UP000634667"/>
    </source>
</evidence>
<name>A0ABQ2WBD9_9ALTE</name>
<dbReference type="Gene3D" id="3.50.50.60">
    <property type="entry name" value="FAD/NAD(P)-binding domain"/>
    <property type="match status" value="1"/>
</dbReference>
<dbReference type="Gene3D" id="3.30.9.10">
    <property type="entry name" value="D-Amino Acid Oxidase, subunit A, domain 2"/>
    <property type="match status" value="1"/>
</dbReference>
<reference evidence="4" key="1">
    <citation type="journal article" date="2019" name="Int. J. Syst. Evol. Microbiol.">
        <title>The Global Catalogue of Microorganisms (GCM) 10K type strain sequencing project: providing services to taxonomists for standard genome sequencing and annotation.</title>
        <authorList>
            <consortium name="The Broad Institute Genomics Platform"/>
            <consortium name="The Broad Institute Genome Sequencing Center for Infectious Disease"/>
            <person name="Wu L."/>
            <person name="Ma J."/>
        </authorList>
    </citation>
    <scope>NUCLEOTIDE SEQUENCE [LARGE SCALE GENOMIC DNA]</scope>
    <source>
        <strain evidence="4">KCTC 23723</strain>
    </source>
</reference>
<accession>A0ABQ2WBD9</accession>
<proteinExistence type="predicted"/>
<gene>
    <name evidence="3" type="ORF">GCM10008111_00040</name>
</gene>
<protein>
    <recommendedName>
        <fullName evidence="2">FAD dependent oxidoreductase domain-containing protein</fullName>
    </recommendedName>
</protein>
<dbReference type="Proteomes" id="UP000634667">
    <property type="component" value="Unassembled WGS sequence"/>
</dbReference>
<keyword evidence="1" id="KW-0560">Oxidoreductase</keyword>
<dbReference type="EMBL" id="BMYR01000001">
    <property type="protein sequence ID" value="GGW48437.1"/>
    <property type="molecule type" value="Genomic_DNA"/>
</dbReference>
<comment type="caution">
    <text evidence="3">The sequence shown here is derived from an EMBL/GenBank/DDBJ whole genome shotgun (WGS) entry which is preliminary data.</text>
</comment>
<sequence length="397" mass="44107">MDIAILGAGITGCCLALRLAKLGVKVHLYDKAPLPMQGASLYNEGKLHLGYVYAADPTRQTHHLMVEGSQSFIRELATLTDLPESWFMRSKAFIYAVPKDSQLSFTEICQHAQQVDELAKRHSVVHHTSSALQLLGLNSQELLGAISTQEICVDPAQVASALIAVVMSEPLIVKKLGCTLKDVSKLDAGFNLTYHDQAGAIQQERYSLVVNCLWEQRLHFDKQLGFLNNKPTLNRFKLSVQFATNSQKTIPSTTLITGPYGDVVNHGQGRFYLSWYPICKIGETQSTEPNELANLENLQCFCDKQQIIQDTVKHLSRFVPALAELNFSKPPFVAGGFICSWGKTDIDDPQSELHQRHHIGLHCYGNWLSIDTGKYCTGPLFAKQAFDYIKNILGSAI</sequence>
<dbReference type="RefSeq" id="WP_189479232.1">
    <property type="nucleotide sequence ID" value="NZ_BMYR01000001.1"/>
</dbReference>
<evidence type="ECO:0000259" key="2">
    <source>
        <dbReference type="Pfam" id="PF01266"/>
    </source>
</evidence>